<gene>
    <name evidence="13" type="primary">pgeF</name>
    <name evidence="13" type="ORF">OE104_04815</name>
</gene>
<keyword evidence="5" id="KW-0808">Transferase</keyword>
<keyword evidence="7" id="KW-0378">Hydrolase</keyword>
<evidence type="ECO:0000256" key="5">
    <source>
        <dbReference type="ARBA" id="ARBA00022679"/>
    </source>
</evidence>
<evidence type="ECO:0000256" key="11">
    <source>
        <dbReference type="ARBA" id="ARBA00049893"/>
    </source>
</evidence>
<evidence type="ECO:0000256" key="3">
    <source>
        <dbReference type="ARBA" id="ARBA00003215"/>
    </source>
</evidence>
<accession>A0A9E8LVV0</accession>
<evidence type="ECO:0000256" key="9">
    <source>
        <dbReference type="ARBA" id="ARBA00047989"/>
    </source>
</evidence>
<dbReference type="InterPro" id="IPR003730">
    <property type="entry name" value="Cu_polyphenol_OxRdtase"/>
</dbReference>
<evidence type="ECO:0000256" key="2">
    <source>
        <dbReference type="ARBA" id="ARBA00001947"/>
    </source>
</evidence>
<name>A0A9E8LVV0_9BACI</name>
<comment type="catalytic activity">
    <reaction evidence="1">
        <text>inosine + phosphate = alpha-D-ribose 1-phosphate + hypoxanthine</text>
        <dbReference type="Rhea" id="RHEA:27646"/>
        <dbReference type="ChEBI" id="CHEBI:17368"/>
        <dbReference type="ChEBI" id="CHEBI:17596"/>
        <dbReference type="ChEBI" id="CHEBI:43474"/>
        <dbReference type="ChEBI" id="CHEBI:57720"/>
        <dbReference type="EC" id="2.4.2.1"/>
    </reaction>
    <physiologicalReaction direction="left-to-right" evidence="1">
        <dbReference type="Rhea" id="RHEA:27647"/>
    </physiologicalReaction>
</comment>
<dbReference type="AlphaFoldDB" id="A0A9E8LVV0"/>
<keyword evidence="14" id="KW-1185">Reference proteome</keyword>
<proteinExistence type="inferred from homology"/>
<dbReference type="PANTHER" id="PTHR30616">
    <property type="entry name" value="UNCHARACTERIZED PROTEIN YFIH"/>
    <property type="match status" value="1"/>
</dbReference>
<organism evidence="13 14">
    <name type="scientific">Fervidibacillus albus</name>
    <dbReference type="NCBI Taxonomy" id="2980026"/>
    <lineage>
        <taxon>Bacteria</taxon>
        <taxon>Bacillati</taxon>
        <taxon>Bacillota</taxon>
        <taxon>Bacilli</taxon>
        <taxon>Bacillales</taxon>
        <taxon>Bacillaceae</taxon>
        <taxon>Fervidibacillus</taxon>
    </lineage>
</organism>
<comment type="similarity">
    <text evidence="4 12">Belongs to the purine nucleoside phosphorylase YfiH/LACC1 family.</text>
</comment>
<keyword evidence="6" id="KW-0479">Metal-binding</keyword>
<dbReference type="EMBL" id="CP106878">
    <property type="protein sequence ID" value="WAA10645.1"/>
    <property type="molecule type" value="Genomic_DNA"/>
</dbReference>
<reference evidence="13" key="1">
    <citation type="submission" date="2022-09" db="EMBL/GenBank/DDBJ databases">
        <title>Complete Genomes of Fervidibacillus albus and Fervidibacillus halotolerans isolated from tidal flat sediments.</title>
        <authorList>
            <person name="Kwon K.K."/>
            <person name="Yang S.-H."/>
            <person name="Park M.J."/>
            <person name="Oh H.-M."/>
        </authorList>
    </citation>
    <scope>NUCLEOTIDE SEQUENCE</scope>
    <source>
        <strain evidence="13">MEBiC13591</strain>
    </source>
</reference>
<dbReference type="Pfam" id="PF02578">
    <property type="entry name" value="Cu-oxidase_4"/>
    <property type="match status" value="1"/>
</dbReference>
<evidence type="ECO:0000256" key="6">
    <source>
        <dbReference type="ARBA" id="ARBA00022723"/>
    </source>
</evidence>
<dbReference type="CDD" id="cd16833">
    <property type="entry name" value="YfiH"/>
    <property type="match status" value="1"/>
</dbReference>
<evidence type="ECO:0000256" key="4">
    <source>
        <dbReference type="ARBA" id="ARBA00007353"/>
    </source>
</evidence>
<dbReference type="InterPro" id="IPR038371">
    <property type="entry name" value="Cu_polyphenol_OxRdtase_sf"/>
</dbReference>
<dbReference type="RefSeq" id="WP_275418443.1">
    <property type="nucleotide sequence ID" value="NZ_CP106878.1"/>
</dbReference>
<sequence>MNELFQPVDRSYFQIEKWKEIDSRIVAGFSSKQDGFSKYHYESNNFGFHVGDQREVVKQNRQALAEKLRFPLDRWIFAEQTHGRNVRYVDFEDRGKGAKMYDTSLPNTDGLYTDQQGILLALVFADCVPIYFFSPVDQKVGIVHAGWRGTVNKVAIQLVKKWVREGTAIETIQVAIGPSICNRCYFVDNKVIDQVDSLQLREKVYEEKTKGQFALDLKKVNELLLREFGIPKDKIRITNYCTSCHSHLFFSHRKDQGKTGRMVGFIGIREDKR</sequence>
<dbReference type="KEGG" id="faf:OE104_04815"/>
<dbReference type="SUPFAM" id="SSF64438">
    <property type="entry name" value="CNF1/YfiH-like putative cysteine hydrolases"/>
    <property type="match status" value="1"/>
</dbReference>
<evidence type="ECO:0000256" key="8">
    <source>
        <dbReference type="ARBA" id="ARBA00022833"/>
    </source>
</evidence>
<comment type="catalytic activity">
    <reaction evidence="10">
        <text>adenosine + phosphate = alpha-D-ribose 1-phosphate + adenine</text>
        <dbReference type="Rhea" id="RHEA:27642"/>
        <dbReference type="ChEBI" id="CHEBI:16335"/>
        <dbReference type="ChEBI" id="CHEBI:16708"/>
        <dbReference type="ChEBI" id="CHEBI:43474"/>
        <dbReference type="ChEBI" id="CHEBI:57720"/>
        <dbReference type="EC" id="2.4.2.1"/>
    </reaction>
    <physiologicalReaction direction="left-to-right" evidence="10">
        <dbReference type="Rhea" id="RHEA:27643"/>
    </physiologicalReaction>
</comment>
<dbReference type="InterPro" id="IPR011324">
    <property type="entry name" value="Cytotoxic_necrot_fac-like_cat"/>
</dbReference>
<evidence type="ECO:0000313" key="13">
    <source>
        <dbReference type="EMBL" id="WAA10645.1"/>
    </source>
</evidence>
<evidence type="ECO:0000256" key="10">
    <source>
        <dbReference type="ARBA" id="ARBA00048968"/>
    </source>
</evidence>
<protein>
    <recommendedName>
        <fullName evidence="12">Purine nucleoside phosphorylase</fullName>
    </recommendedName>
</protein>
<dbReference type="GO" id="GO:0016787">
    <property type="term" value="F:hydrolase activity"/>
    <property type="evidence" value="ECO:0007669"/>
    <property type="project" value="UniProtKB-KW"/>
</dbReference>
<evidence type="ECO:0000313" key="14">
    <source>
        <dbReference type="Proteomes" id="UP001164718"/>
    </source>
</evidence>
<dbReference type="GO" id="GO:0005507">
    <property type="term" value="F:copper ion binding"/>
    <property type="evidence" value="ECO:0007669"/>
    <property type="project" value="TreeGrafter"/>
</dbReference>
<comment type="catalytic activity">
    <reaction evidence="9">
        <text>adenosine + H2O + H(+) = inosine + NH4(+)</text>
        <dbReference type="Rhea" id="RHEA:24408"/>
        <dbReference type="ChEBI" id="CHEBI:15377"/>
        <dbReference type="ChEBI" id="CHEBI:15378"/>
        <dbReference type="ChEBI" id="CHEBI:16335"/>
        <dbReference type="ChEBI" id="CHEBI:17596"/>
        <dbReference type="ChEBI" id="CHEBI:28938"/>
        <dbReference type="EC" id="3.5.4.4"/>
    </reaction>
    <physiologicalReaction direction="left-to-right" evidence="9">
        <dbReference type="Rhea" id="RHEA:24409"/>
    </physiologicalReaction>
</comment>
<comment type="catalytic activity">
    <reaction evidence="11">
        <text>S-methyl-5'-thioadenosine + phosphate = 5-(methylsulfanyl)-alpha-D-ribose 1-phosphate + adenine</text>
        <dbReference type="Rhea" id="RHEA:11852"/>
        <dbReference type="ChEBI" id="CHEBI:16708"/>
        <dbReference type="ChEBI" id="CHEBI:17509"/>
        <dbReference type="ChEBI" id="CHEBI:43474"/>
        <dbReference type="ChEBI" id="CHEBI:58533"/>
        <dbReference type="EC" id="2.4.2.28"/>
    </reaction>
    <physiologicalReaction direction="left-to-right" evidence="11">
        <dbReference type="Rhea" id="RHEA:11853"/>
    </physiologicalReaction>
</comment>
<dbReference type="NCBIfam" id="TIGR00726">
    <property type="entry name" value="peptidoglycan editing factor PgeF"/>
    <property type="match status" value="1"/>
</dbReference>
<comment type="cofactor">
    <cofactor evidence="2">
        <name>Zn(2+)</name>
        <dbReference type="ChEBI" id="CHEBI:29105"/>
    </cofactor>
</comment>
<dbReference type="Gene3D" id="3.60.140.10">
    <property type="entry name" value="CNF1/YfiH-like putative cysteine hydrolases"/>
    <property type="match status" value="1"/>
</dbReference>
<evidence type="ECO:0000256" key="12">
    <source>
        <dbReference type="RuleBase" id="RU361274"/>
    </source>
</evidence>
<dbReference type="Proteomes" id="UP001164718">
    <property type="component" value="Chromosome"/>
</dbReference>
<comment type="function">
    <text evidence="3">Purine nucleoside enzyme that catalyzes the phosphorolysis of adenosine and inosine nucleosides, yielding D-ribose 1-phosphate and the respective free bases, adenine and hypoxanthine. Also catalyzes the phosphorolysis of S-methyl-5'-thioadenosine into adenine and S-methyl-5-thio-alpha-D-ribose 1-phosphate. Also has adenosine deaminase activity.</text>
</comment>
<dbReference type="PANTHER" id="PTHR30616:SF2">
    <property type="entry name" value="PURINE NUCLEOSIDE PHOSPHORYLASE LACC1"/>
    <property type="match status" value="1"/>
</dbReference>
<dbReference type="GO" id="GO:0017061">
    <property type="term" value="F:S-methyl-5-thioadenosine phosphorylase activity"/>
    <property type="evidence" value="ECO:0007669"/>
    <property type="project" value="UniProtKB-EC"/>
</dbReference>
<keyword evidence="8" id="KW-0862">Zinc</keyword>
<evidence type="ECO:0000256" key="1">
    <source>
        <dbReference type="ARBA" id="ARBA00000553"/>
    </source>
</evidence>
<evidence type="ECO:0000256" key="7">
    <source>
        <dbReference type="ARBA" id="ARBA00022801"/>
    </source>
</evidence>